<keyword evidence="2" id="KW-1185">Reference proteome</keyword>
<evidence type="ECO:0000313" key="2">
    <source>
        <dbReference type="Proteomes" id="UP001153678"/>
    </source>
</evidence>
<evidence type="ECO:0000313" key="1">
    <source>
        <dbReference type="EMBL" id="CAI2182945.1"/>
    </source>
</evidence>
<name>A0A9W4SVC3_9GLOM</name>
<comment type="caution">
    <text evidence="1">The sequence shown here is derived from an EMBL/GenBank/DDBJ whole genome shotgun (WGS) entry which is preliminary data.</text>
</comment>
<reference evidence="1" key="1">
    <citation type="submission" date="2022-08" db="EMBL/GenBank/DDBJ databases">
        <authorList>
            <person name="Kallberg Y."/>
            <person name="Tangrot J."/>
            <person name="Rosling A."/>
        </authorList>
    </citation>
    <scope>NUCLEOTIDE SEQUENCE</scope>
    <source>
        <strain evidence="1">Wild A</strain>
    </source>
</reference>
<accession>A0A9W4SVC3</accession>
<gene>
    <name evidence="1" type="ORF">FWILDA_LOCUS10830</name>
</gene>
<sequence length="121" mass="14136">MFGLVNGKISSSEINLTKINWRINNMDDGWNTYLCQTSENIYNDTLIFPDMDSIKALVSNQDNTNDTKDPIDISFKNQEYKWKIDQKSKVISIYKHPNEELCSTKELQQVDCLEKFLIIIH</sequence>
<dbReference type="OrthoDB" id="2385834at2759"/>
<dbReference type="Proteomes" id="UP001153678">
    <property type="component" value="Unassembled WGS sequence"/>
</dbReference>
<dbReference type="EMBL" id="CAMKVN010002880">
    <property type="protein sequence ID" value="CAI2182945.1"/>
    <property type="molecule type" value="Genomic_DNA"/>
</dbReference>
<organism evidence="1 2">
    <name type="scientific">Funneliformis geosporum</name>
    <dbReference type="NCBI Taxonomy" id="1117311"/>
    <lineage>
        <taxon>Eukaryota</taxon>
        <taxon>Fungi</taxon>
        <taxon>Fungi incertae sedis</taxon>
        <taxon>Mucoromycota</taxon>
        <taxon>Glomeromycotina</taxon>
        <taxon>Glomeromycetes</taxon>
        <taxon>Glomerales</taxon>
        <taxon>Glomeraceae</taxon>
        <taxon>Funneliformis</taxon>
    </lineage>
</organism>
<protein>
    <submittedName>
        <fullName evidence="1">12906_t:CDS:1</fullName>
    </submittedName>
</protein>
<proteinExistence type="predicted"/>
<dbReference type="AlphaFoldDB" id="A0A9W4SVC3"/>